<proteinExistence type="predicted"/>
<keyword evidence="2" id="KW-1185">Reference proteome</keyword>
<evidence type="ECO:0000313" key="1">
    <source>
        <dbReference type="EMBL" id="RUO44973.1"/>
    </source>
</evidence>
<name>A0AA94JDT9_9GAMM</name>
<dbReference type="Proteomes" id="UP000286680">
    <property type="component" value="Unassembled WGS sequence"/>
</dbReference>
<dbReference type="Pfam" id="PF23840">
    <property type="entry name" value="Phage_tail_terminator"/>
    <property type="match status" value="1"/>
</dbReference>
<sequence length="149" mass="17000">MMRELIEQRLKALTLDGQPVFQHIESATNLDSVIKNNRIAADTAFVIPMTDRGAADQLNTYQFQQPITTGVGVVIACRSINDRLGSDAIERMESLKVHVRRHLLGWEPSETYEALLFDQGRIVSFSKTAAFWLEQYRSRFTFRGQDHVS</sequence>
<dbReference type="EMBL" id="PIPS01000001">
    <property type="protein sequence ID" value="RUO44973.1"/>
    <property type="molecule type" value="Genomic_DNA"/>
</dbReference>
<dbReference type="InterPro" id="IPR056912">
    <property type="entry name" value="Phage_JBD30_tail_term-like"/>
</dbReference>
<dbReference type="AlphaFoldDB" id="A0AA94JDT9"/>
<dbReference type="RefSeq" id="WP_126819347.1">
    <property type="nucleotide sequence ID" value="NZ_PIPS01000001.1"/>
</dbReference>
<evidence type="ECO:0000313" key="2">
    <source>
        <dbReference type="Proteomes" id="UP000286680"/>
    </source>
</evidence>
<comment type="caution">
    <text evidence="1">The sequence shown here is derived from an EMBL/GenBank/DDBJ whole genome shotgun (WGS) entry which is preliminary data.</text>
</comment>
<reference evidence="2" key="1">
    <citation type="journal article" date="2018" name="Front. Microbiol.">
        <title>Genome-Based Analysis Reveals the Taxonomy and Diversity of the Family Idiomarinaceae.</title>
        <authorList>
            <person name="Liu Y."/>
            <person name="Lai Q."/>
            <person name="Shao Z."/>
        </authorList>
    </citation>
    <scope>NUCLEOTIDE SEQUENCE [LARGE SCALE GENOMIC DNA]</scope>
    <source>
        <strain evidence="2">SN-14</strain>
    </source>
</reference>
<gene>
    <name evidence="1" type="ORF">CWE23_02795</name>
</gene>
<organism evidence="1 2">
    <name type="scientific">Idiomarina aquatica</name>
    <dbReference type="NCBI Taxonomy" id="1327752"/>
    <lineage>
        <taxon>Bacteria</taxon>
        <taxon>Pseudomonadati</taxon>
        <taxon>Pseudomonadota</taxon>
        <taxon>Gammaproteobacteria</taxon>
        <taxon>Alteromonadales</taxon>
        <taxon>Idiomarinaceae</taxon>
        <taxon>Idiomarina</taxon>
    </lineage>
</organism>
<accession>A0AA94JDT9</accession>
<protein>
    <submittedName>
        <fullName evidence="1">Uncharacterized protein</fullName>
    </submittedName>
</protein>